<feature type="transmembrane region" description="Helical" evidence="1">
    <location>
        <begin position="20"/>
        <end position="40"/>
    </location>
</feature>
<evidence type="ECO:0000313" key="2">
    <source>
        <dbReference type="EMBL" id="MCR2803292.1"/>
    </source>
</evidence>
<dbReference type="EMBL" id="JANIPJ010000003">
    <property type="protein sequence ID" value="MCR2803292.1"/>
    <property type="molecule type" value="Genomic_DNA"/>
</dbReference>
<keyword evidence="1" id="KW-1133">Transmembrane helix</keyword>
<name>A0A9X2MT81_9BACL</name>
<proteinExistence type="predicted"/>
<feature type="transmembrane region" description="Helical" evidence="1">
    <location>
        <begin position="52"/>
        <end position="70"/>
    </location>
</feature>
<comment type="caution">
    <text evidence="2">The sequence shown here is derived from an EMBL/GenBank/DDBJ whole genome shotgun (WGS) entry which is preliminary data.</text>
</comment>
<feature type="transmembrane region" description="Helical" evidence="1">
    <location>
        <begin position="139"/>
        <end position="161"/>
    </location>
</feature>
<protein>
    <recommendedName>
        <fullName evidence="4">ABC-2 transporter permease</fullName>
    </recommendedName>
</protein>
<keyword evidence="3" id="KW-1185">Reference proteome</keyword>
<accession>A0A9X2MT81</accession>
<gene>
    <name evidence="2" type="ORF">NQZ67_05290</name>
</gene>
<keyword evidence="1" id="KW-0472">Membrane</keyword>
<keyword evidence="1" id="KW-0812">Transmembrane</keyword>
<evidence type="ECO:0000313" key="3">
    <source>
        <dbReference type="Proteomes" id="UP001141950"/>
    </source>
</evidence>
<dbReference type="RefSeq" id="WP_257443459.1">
    <property type="nucleotide sequence ID" value="NZ_JANIPJ010000003.1"/>
</dbReference>
<feature type="transmembrane region" description="Helical" evidence="1">
    <location>
        <begin position="102"/>
        <end position="127"/>
    </location>
</feature>
<feature type="transmembrane region" description="Helical" evidence="1">
    <location>
        <begin position="207"/>
        <end position="225"/>
    </location>
</feature>
<feature type="transmembrane region" description="Helical" evidence="1">
    <location>
        <begin position="170"/>
        <end position="192"/>
    </location>
</feature>
<evidence type="ECO:0008006" key="4">
    <source>
        <dbReference type="Google" id="ProtNLM"/>
    </source>
</evidence>
<organism evidence="2 3">
    <name type="scientific">Paenibacillus soyae</name>
    <dbReference type="NCBI Taxonomy" id="2969249"/>
    <lineage>
        <taxon>Bacteria</taxon>
        <taxon>Bacillati</taxon>
        <taxon>Bacillota</taxon>
        <taxon>Bacilli</taxon>
        <taxon>Bacillales</taxon>
        <taxon>Paenibacillaceae</taxon>
        <taxon>Paenibacillus</taxon>
    </lineage>
</organism>
<dbReference type="Proteomes" id="UP001141950">
    <property type="component" value="Unassembled WGS sequence"/>
</dbReference>
<reference evidence="2" key="1">
    <citation type="submission" date="2022-08" db="EMBL/GenBank/DDBJ databases">
        <title>The genomic sequence of strain Paenibacillus sp. SCIV0701.</title>
        <authorList>
            <person name="Zhao H."/>
        </authorList>
    </citation>
    <scope>NUCLEOTIDE SEQUENCE</scope>
    <source>
        <strain evidence="2">SCIV0701</strain>
    </source>
</reference>
<evidence type="ECO:0000256" key="1">
    <source>
        <dbReference type="SAM" id="Phobius"/>
    </source>
</evidence>
<dbReference type="AlphaFoldDB" id="A0A9X2MT81"/>
<sequence length="241" mass="28109">MTTWQGGWYLAKEEFRRIRWKHVMTIIFIGYLSLFLVPMFADTYEGEEMGMMYWAVDFVTLTLLPCLGFMSTQSFGHYWKSDPYTKKLAAWRVMPIRPNQIVLGRILLFILNALPALIVFFLIFYLVVRMEAPDIELAAFIPFAIMWIGYSIAMGILYIYFEIGFSGKIYFWFCMIFTLGFLIGMIITSLLLKKSLIVESYRLCEEGGWWMALIGLVLVAVSIYIGRPLLEKRLKTRSYSS</sequence>